<evidence type="ECO:0000313" key="2">
    <source>
        <dbReference type="Proteomes" id="UP000184476"/>
    </source>
</evidence>
<evidence type="ECO:0000313" key="1">
    <source>
        <dbReference type="EMBL" id="SHE67703.1"/>
    </source>
</evidence>
<sequence length="58" mass="6633">MTNKSKRKNQKPLFTCSRVSGDQDIHTIIAGLVYEEINQNGKKVTVRKAKEKELTENN</sequence>
<protein>
    <submittedName>
        <fullName evidence="1">Uncharacterized protein</fullName>
    </submittedName>
</protein>
<name>A0A1M4VFU8_9BACL</name>
<dbReference type="RefSeq" id="WP_175552300.1">
    <property type="nucleotide sequence ID" value="NZ_FQVL01000002.1"/>
</dbReference>
<dbReference type="AlphaFoldDB" id="A0A1M4VFU8"/>
<dbReference type="EMBL" id="FQVL01000002">
    <property type="protein sequence ID" value="SHE67703.1"/>
    <property type="molecule type" value="Genomic_DNA"/>
</dbReference>
<dbReference type="Proteomes" id="UP000184476">
    <property type="component" value="Unassembled WGS sequence"/>
</dbReference>
<reference evidence="1 2" key="1">
    <citation type="submission" date="2016-11" db="EMBL/GenBank/DDBJ databases">
        <authorList>
            <person name="Jaros S."/>
            <person name="Januszkiewicz K."/>
            <person name="Wedrychowicz H."/>
        </authorList>
    </citation>
    <scope>NUCLEOTIDE SEQUENCE [LARGE SCALE GENOMIC DNA]</scope>
    <source>
        <strain evidence="1 2">DSM 44666</strain>
    </source>
</reference>
<accession>A0A1M4VFU8</accession>
<organism evidence="1 2">
    <name type="scientific">Seinonella peptonophila</name>
    <dbReference type="NCBI Taxonomy" id="112248"/>
    <lineage>
        <taxon>Bacteria</taxon>
        <taxon>Bacillati</taxon>
        <taxon>Bacillota</taxon>
        <taxon>Bacilli</taxon>
        <taxon>Bacillales</taxon>
        <taxon>Thermoactinomycetaceae</taxon>
        <taxon>Seinonella</taxon>
    </lineage>
</organism>
<proteinExistence type="predicted"/>
<keyword evidence="2" id="KW-1185">Reference proteome</keyword>
<gene>
    <name evidence="1" type="ORF">SAMN05444392_102336</name>
</gene>